<accession>A0A395GV68</accession>
<dbReference type="RefSeq" id="XP_025573723.1">
    <property type="nucleotide sequence ID" value="XM_025715932.1"/>
</dbReference>
<sequence>VVLKEINLNTEEGVSLVIIRKISLLKYLIYKNILILYDVVITEDKLVLIFEYINNNLKCYINI</sequence>
<reference evidence="1 2" key="1">
    <citation type="submission" date="2018-02" db="EMBL/GenBank/DDBJ databases">
        <title>The genomes of Aspergillus section Nigri reveals drivers in fungal speciation.</title>
        <authorList>
            <consortium name="DOE Joint Genome Institute"/>
            <person name="Vesth T.C."/>
            <person name="Nybo J."/>
            <person name="Theobald S."/>
            <person name="Brandl J."/>
            <person name="Frisvad J.C."/>
            <person name="Nielsen K.F."/>
            <person name="Lyhne E.K."/>
            <person name="Kogle M.E."/>
            <person name="Kuo A."/>
            <person name="Riley R."/>
            <person name="Clum A."/>
            <person name="Nolan M."/>
            <person name="Lipzen A."/>
            <person name="Salamov A."/>
            <person name="Henrissat B."/>
            <person name="Wiebenga A."/>
            <person name="De vries R.P."/>
            <person name="Grigoriev I.V."/>
            <person name="Mortensen U.H."/>
            <person name="Andersen M.R."/>
            <person name="Baker S.E."/>
        </authorList>
    </citation>
    <scope>NUCLEOTIDE SEQUENCE [LARGE SCALE GENOMIC DNA]</scope>
    <source>
        <strain evidence="1 2">CBS 121593</strain>
    </source>
</reference>
<dbReference type="SUPFAM" id="SSF56112">
    <property type="entry name" value="Protein kinase-like (PK-like)"/>
    <property type="match status" value="1"/>
</dbReference>
<dbReference type="Gene3D" id="3.30.200.20">
    <property type="entry name" value="Phosphorylase Kinase, domain 1"/>
    <property type="match status" value="1"/>
</dbReference>
<keyword evidence="2" id="KW-1185">Reference proteome</keyword>
<gene>
    <name evidence="1" type="ORF">BO80DRAFT_359594</name>
</gene>
<dbReference type="AlphaFoldDB" id="A0A395GV68"/>
<dbReference type="GeneID" id="37220797"/>
<name>A0A395GV68_9EURO</name>
<evidence type="ECO:0000313" key="2">
    <source>
        <dbReference type="Proteomes" id="UP000249402"/>
    </source>
</evidence>
<organism evidence="1 2">
    <name type="scientific">Aspergillus ibericus CBS 121593</name>
    <dbReference type="NCBI Taxonomy" id="1448316"/>
    <lineage>
        <taxon>Eukaryota</taxon>
        <taxon>Fungi</taxon>
        <taxon>Dikarya</taxon>
        <taxon>Ascomycota</taxon>
        <taxon>Pezizomycotina</taxon>
        <taxon>Eurotiomycetes</taxon>
        <taxon>Eurotiomycetidae</taxon>
        <taxon>Eurotiales</taxon>
        <taxon>Aspergillaceae</taxon>
        <taxon>Aspergillus</taxon>
        <taxon>Aspergillus subgen. Circumdati</taxon>
    </lineage>
</organism>
<dbReference type="STRING" id="1448316.A0A395GV68"/>
<dbReference type="VEuPathDB" id="FungiDB:BO80DRAFT_359594"/>
<feature type="non-terminal residue" evidence="1">
    <location>
        <position position="1"/>
    </location>
</feature>
<evidence type="ECO:0008006" key="3">
    <source>
        <dbReference type="Google" id="ProtNLM"/>
    </source>
</evidence>
<evidence type="ECO:0000313" key="1">
    <source>
        <dbReference type="EMBL" id="RAK99395.1"/>
    </source>
</evidence>
<dbReference type="InterPro" id="IPR011009">
    <property type="entry name" value="Kinase-like_dom_sf"/>
</dbReference>
<proteinExistence type="predicted"/>
<dbReference type="Proteomes" id="UP000249402">
    <property type="component" value="Unassembled WGS sequence"/>
</dbReference>
<protein>
    <recommendedName>
        <fullName evidence="3">Protein kinase domain-containing protein</fullName>
    </recommendedName>
</protein>
<dbReference type="EMBL" id="KZ824447">
    <property type="protein sequence ID" value="RAK99395.1"/>
    <property type="molecule type" value="Genomic_DNA"/>
</dbReference>